<dbReference type="Proteomes" id="UP000007841">
    <property type="component" value="Chromosome"/>
</dbReference>
<dbReference type="PANTHER" id="PTHR30632:SF11">
    <property type="entry name" value="BLR4797 PROTEIN"/>
    <property type="match status" value="1"/>
</dbReference>
<gene>
    <name evidence="2" type="ordered locus">KPHS_32840</name>
</gene>
<keyword evidence="3" id="KW-1185">Reference proteome</keyword>
<dbReference type="InterPro" id="IPR050682">
    <property type="entry name" value="ModA/WtpA"/>
</dbReference>
<dbReference type="HOGENOM" id="CLU_079071_1_0_6"/>
<dbReference type="AlphaFoldDB" id="A0A0H3GUJ4"/>
<dbReference type="Gene3D" id="3.40.190.10">
    <property type="entry name" value="Periplasmic binding protein-like II"/>
    <property type="match status" value="2"/>
</dbReference>
<dbReference type="STRING" id="1125630.KPHS_32840"/>
<protein>
    <submittedName>
        <fullName evidence="2">Molybdate ABC transporter periplasmic substrate-binding protein</fullName>
    </submittedName>
</protein>
<name>A0A0H3GUJ4_KLEPH</name>
<dbReference type="Pfam" id="PF13531">
    <property type="entry name" value="SBP_bac_11"/>
    <property type="match status" value="1"/>
</dbReference>
<evidence type="ECO:0000313" key="3">
    <source>
        <dbReference type="Proteomes" id="UP000007841"/>
    </source>
</evidence>
<dbReference type="RefSeq" id="YP_005227584.1">
    <property type="nucleotide sequence ID" value="NC_016845.1"/>
</dbReference>
<dbReference type="SUPFAM" id="SSF53850">
    <property type="entry name" value="Periplasmic binding protein-like II"/>
    <property type="match status" value="1"/>
</dbReference>
<dbReference type="GO" id="GO:0030973">
    <property type="term" value="F:molybdate ion binding"/>
    <property type="evidence" value="ECO:0007669"/>
    <property type="project" value="TreeGrafter"/>
</dbReference>
<feature type="signal peptide" evidence="1">
    <location>
        <begin position="1"/>
        <end position="24"/>
    </location>
</feature>
<dbReference type="PANTHER" id="PTHR30632">
    <property type="entry name" value="MOLYBDATE-BINDING PERIPLASMIC PROTEIN"/>
    <property type="match status" value="1"/>
</dbReference>
<dbReference type="GeneID" id="11848307"/>
<proteinExistence type="predicted"/>
<dbReference type="EMBL" id="CP003200">
    <property type="protein sequence ID" value="AEW61982.1"/>
    <property type="molecule type" value="Genomic_DNA"/>
</dbReference>
<dbReference type="KEGG" id="kpm:KPHS_32840"/>
<feature type="chain" id="PRO_5002610609" evidence="1">
    <location>
        <begin position="25"/>
        <end position="269"/>
    </location>
</feature>
<evidence type="ECO:0000313" key="2">
    <source>
        <dbReference type="EMBL" id="AEW61982.1"/>
    </source>
</evidence>
<dbReference type="PATRIC" id="fig|1125630.4.peg.3198"/>
<dbReference type="GO" id="GO:0015689">
    <property type="term" value="P:molybdate ion transport"/>
    <property type="evidence" value="ECO:0007669"/>
    <property type="project" value="TreeGrafter"/>
</dbReference>
<accession>A0A0H3GUJ4</accession>
<reference evidence="2 3" key="1">
    <citation type="journal article" date="2012" name="J. Bacteriol.">
        <title>Complete genome sequence of Klebsiella pneumoniae subsp. pneumoniae HS11286, a multidrug-resistant strain isolated from human sputum.</title>
        <authorList>
            <person name="Liu P."/>
            <person name="Li P."/>
            <person name="Jiang X."/>
            <person name="Bi D."/>
            <person name="Xie Y."/>
            <person name="Tai C."/>
            <person name="Deng Z."/>
            <person name="Rajakumar K."/>
            <person name="Ou H.Y."/>
        </authorList>
    </citation>
    <scope>NUCLEOTIDE SEQUENCE [LARGE SCALE GENOMIC DNA]</scope>
    <source>
        <strain evidence="2 3">HS11286</strain>
    </source>
</reference>
<dbReference type="RefSeq" id="WP_004145468.1">
    <property type="nucleotide sequence ID" value="NC_016845.1"/>
</dbReference>
<keyword evidence="1" id="KW-0732">Signal</keyword>
<evidence type="ECO:0000256" key="1">
    <source>
        <dbReference type="SAM" id="SignalP"/>
    </source>
</evidence>
<organism evidence="2 3">
    <name type="scientific">Klebsiella pneumoniae subsp. pneumoniae (strain HS11286)</name>
    <dbReference type="NCBI Taxonomy" id="1125630"/>
    <lineage>
        <taxon>Bacteria</taxon>
        <taxon>Pseudomonadati</taxon>
        <taxon>Pseudomonadota</taxon>
        <taxon>Gammaproteobacteria</taxon>
        <taxon>Enterobacterales</taxon>
        <taxon>Enterobacteriaceae</taxon>
        <taxon>Klebsiella/Raoultella group</taxon>
        <taxon>Klebsiella</taxon>
        <taxon>Klebsiella pneumoniae complex</taxon>
    </lineage>
</organism>
<sequence length="269" mass="28014">MMRKTTGTLLATLLLAATGGSALSAEVTVMISGGFKAALEKLAPAWEKQTGNHLVVIPGPSMGKTPQAIPNRLARGEHADVVIMVGDALTSLEKAGRTQPDSRRELADSPIGVVVKAGAPLPAIHNADQLRATLLAAPSVAYSDSASGRYVSSTLFHTLGIDDAMQSKAQMVERIPVASEVAKGRYAIGFQQVSELLPVPGVTFVGELPDNLQYITRFAGAVTISADHPQEGKALLTYLASPAAQETIHATGMRSVAAAAPVSQKDTVQ</sequence>